<organism evidence="2 3">
    <name type="scientific">Paralvinella palmiformis</name>
    <dbReference type="NCBI Taxonomy" id="53620"/>
    <lineage>
        <taxon>Eukaryota</taxon>
        <taxon>Metazoa</taxon>
        <taxon>Spiralia</taxon>
        <taxon>Lophotrochozoa</taxon>
        <taxon>Annelida</taxon>
        <taxon>Polychaeta</taxon>
        <taxon>Sedentaria</taxon>
        <taxon>Canalipalpata</taxon>
        <taxon>Terebellida</taxon>
        <taxon>Terebelliformia</taxon>
        <taxon>Alvinellidae</taxon>
        <taxon>Paralvinella</taxon>
    </lineage>
</organism>
<dbReference type="EMBL" id="JAODUP010000045">
    <property type="protein sequence ID" value="KAK2165812.1"/>
    <property type="molecule type" value="Genomic_DNA"/>
</dbReference>
<feature type="compositionally biased region" description="Low complexity" evidence="1">
    <location>
        <begin position="114"/>
        <end position="135"/>
    </location>
</feature>
<sequence>MKDVTYSSENRIVSNPSVIPILLYEILKAAPTAKSGFNEYLEPVATFSSQDLQYANPDLSGIGYNQPGSFSSNYGNTPVNNGYGKEGYGYGGAESYGYEEPAMMGYQEQPSYSYQPQPSYGYGQQQQPTYSYSQPKPTYSTQKHSYGYKPKVKKVYIPVVVKKKKKKMKIISVQKGFFIPGGTQLYGKYKSLKACEKACAATPNCFAGDYNPWFKKCYIHSNYTACSTLNANKKLVHFKKVPCVFPEAPAGKVMLGVQIFMGVEQKKVKCLTECLKCCASLGKGIPATSNDIQNQICYGIDFDFGTHKCYFHVDNNYPKFHFCPVDGSPPKVPRDAVPNPSVVSILLCPGPYV</sequence>
<dbReference type="AlphaFoldDB" id="A0AAD9K6U3"/>
<evidence type="ECO:0000313" key="3">
    <source>
        <dbReference type="Proteomes" id="UP001208570"/>
    </source>
</evidence>
<name>A0AAD9K6U3_9ANNE</name>
<feature type="region of interest" description="Disordered" evidence="1">
    <location>
        <begin position="114"/>
        <end position="142"/>
    </location>
</feature>
<protein>
    <submittedName>
        <fullName evidence="2">Uncharacterized protein</fullName>
    </submittedName>
</protein>
<dbReference type="Gene3D" id="3.50.4.10">
    <property type="entry name" value="Hepatocyte Growth Factor"/>
    <property type="match status" value="1"/>
</dbReference>
<gene>
    <name evidence="2" type="ORF">LSH36_45g10025</name>
</gene>
<proteinExistence type="predicted"/>
<comment type="caution">
    <text evidence="2">The sequence shown here is derived from an EMBL/GenBank/DDBJ whole genome shotgun (WGS) entry which is preliminary data.</text>
</comment>
<keyword evidence="3" id="KW-1185">Reference proteome</keyword>
<evidence type="ECO:0000313" key="2">
    <source>
        <dbReference type="EMBL" id="KAK2165812.1"/>
    </source>
</evidence>
<evidence type="ECO:0000256" key="1">
    <source>
        <dbReference type="SAM" id="MobiDB-lite"/>
    </source>
</evidence>
<dbReference type="Proteomes" id="UP001208570">
    <property type="component" value="Unassembled WGS sequence"/>
</dbReference>
<reference evidence="2" key="1">
    <citation type="journal article" date="2023" name="Mol. Biol. Evol.">
        <title>Third-Generation Sequencing Reveals the Adaptive Role of the Epigenome in Three Deep-Sea Polychaetes.</title>
        <authorList>
            <person name="Perez M."/>
            <person name="Aroh O."/>
            <person name="Sun Y."/>
            <person name="Lan Y."/>
            <person name="Juniper S.K."/>
            <person name="Young C.R."/>
            <person name="Angers B."/>
            <person name="Qian P.Y."/>
        </authorList>
    </citation>
    <scope>NUCLEOTIDE SEQUENCE</scope>
    <source>
        <strain evidence="2">P08H-3</strain>
    </source>
</reference>
<accession>A0AAD9K6U3</accession>